<feature type="zinc finger region" description="C3H1-type" evidence="2">
    <location>
        <begin position="460"/>
        <end position="488"/>
    </location>
</feature>
<keyword evidence="6" id="KW-1185">Reference proteome</keyword>
<dbReference type="AlphaFoldDB" id="A0AAV5LVH9"/>
<dbReference type="InterPro" id="IPR000571">
    <property type="entry name" value="Znf_CCCH"/>
</dbReference>
<comment type="caution">
    <text evidence="5">The sequence shown here is derived from an EMBL/GenBank/DDBJ whole genome shotgun (WGS) entry which is preliminary data.</text>
</comment>
<evidence type="ECO:0000313" key="5">
    <source>
        <dbReference type="EMBL" id="GKV41494.1"/>
    </source>
</evidence>
<dbReference type="EMBL" id="BPVZ01000150">
    <property type="protein sequence ID" value="GKV41494.1"/>
    <property type="molecule type" value="Genomic_DNA"/>
</dbReference>
<keyword evidence="2" id="KW-0862">Zinc</keyword>
<feature type="domain" description="C3H1-type" evidence="4">
    <location>
        <begin position="460"/>
        <end position="488"/>
    </location>
</feature>
<evidence type="ECO:0000256" key="3">
    <source>
        <dbReference type="SAM" id="MobiDB-lite"/>
    </source>
</evidence>
<evidence type="ECO:0000313" key="6">
    <source>
        <dbReference type="Proteomes" id="UP001054252"/>
    </source>
</evidence>
<reference evidence="5 6" key="1">
    <citation type="journal article" date="2021" name="Commun. Biol.">
        <title>The genome of Shorea leprosula (Dipterocarpaceae) highlights the ecological relevance of drought in aseasonal tropical rainforests.</title>
        <authorList>
            <person name="Ng K.K.S."/>
            <person name="Kobayashi M.J."/>
            <person name="Fawcett J.A."/>
            <person name="Hatakeyama M."/>
            <person name="Paape T."/>
            <person name="Ng C.H."/>
            <person name="Ang C.C."/>
            <person name="Tnah L.H."/>
            <person name="Lee C.T."/>
            <person name="Nishiyama T."/>
            <person name="Sese J."/>
            <person name="O'Brien M.J."/>
            <person name="Copetti D."/>
            <person name="Mohd Noor M.I."/>
            <person name="Ong R.C."/>
            <person name="Putra M."/>
            <person name="Sireger I.Z."/>
            <person name="Indrioko S."/>
            <person name="Kosugi Y."/>
            <person name="Izuno A."/>
            <person name="Isagi Y."/>
            <person name="Lee S.L."/>
            <person name="Shimizu K.K."/>
        </authorList>
    </citation>
    <scope>NUCLEOTIDE SEQUENCE [LARGE SCALE GENOMIC DNA]</scope>
    <source>
        <strain evidence="5">214</strain>
    </source>
</reference>
<dbReference type="PANTHER" id="PTHR33400:SF9">
    <property type="entry name" value="C3H1-TYPE DOMAIN-CONTAINING PROTEIN"/>
    <property type="match status" value="1"/>
</dbReference>
<gene>
    <name evidence="5" type="ORF">SLEP1_g49018</name>
</gene>
<protein>
    <recommendedName>
        <fullName evidence="4">C3H1-type domain-containing protein</fullName>
    </recommendedName>
</protein>
<dbReference type="GO" id="GO:0008270">
    <property type="term" value="F:zinc ion binding"/>
    <property type="evidence" value="ECO:0007669"/>
    <property type="project" value="UniProtKB-KW"/>
</dbReference>
<evidence type="ECO:0000256" key="1">
    <source>
        <dbReference type="ARBA" id="ARBA00023125"/>
    </source>
</evidence>
<dbReference type="PROSITE" id="PS50103">
    <property type="entry name" value="ZF_C3H1"/>
    <property type="match status" value="1"/>
</dbReference>
<organism evidence="5 6">
    <name type="scientific">Rubroshorea leprosula</name>
    <dbReference type="NCBI Taxonomy" id="152421"/>
    <lineage>
        <taxon>Eukaryota</taxon>
        <taxon>Viridiplantae</taxon>
        <taxon>Streptophyta</taxon>
        <taxon>Embryophyta</taxon>
        <taxon>Tracheophyta</taxon>
        <taxon>Spermatophyta</taxon>
        <taxon>Magnoliopsida</taxon>
        <taxon>eudicotyledons</taxon>
        <taxon>Gunneridae</taxon>
        <taxon>Pentapetalae</taxon>
        <taxon>rosids</taxon>
        <taxon>malvids</taxon>
        <taxon>Malvales</taxon>
        <taxon>Dipterocarpaceae</taxon>
        <taxon>Rubroshorea</taxon>
    </lineage>
</organism>
<proteinExistence type="predicted"/>
<feature type="region of interest" description="Disordered" evidence="3">
    <location>
        <begin position="278"/>
        <end position="302"/>
    </location>
</feature>
<evidence type="ECO:0000256" key="2">
    <source>
        <dbReference type="PROSITE-ProRule" id="PRU00723"/>
    </source>
</evidence>
<dbReference type="PANTHER" id="PTHR33400">
    <property type="entry name" value="ZINC FINGER CCCH DOMAIN-CONTAINING PROTEIN 6-RELATED"/>
    <property type="match status" value="1"/>
</dbReference>
<accession>A0AAV5LVH9</accession>
<keyword evidence="2" id="KW-0479">Metal-binding</keyword>
<keyword evidence="1" id="KW-0238">DNA-binding</keyword>
<sequence>MGDCPSKVAIEPEVSLNAKSLWTLHLSGVDTDGLPPGFNGGNSLTNMKNEISHIPRIQWKCPPKFAVNANWQVVAGEESEEVEAQKFREIKVLEAVYPRPSAIPPSPSVSLDIKAENYDDSQTTVIPITPIEDEEDTDVPSDFPAQANISHGLFVSSTPNTTLHLNGPVLELPANERPPTVASTGLSPDIMLAASAVFTTIMKSKELGGMIDPDLLVKILSDPKTVETLVKDHGAPSANTSAPATAAKAPTSCGLSAPLFVSKSVTAPVPRNCRKPALDLPPIPANRNPSHSPSGDRVLPTSSMTTMPAVPTSSLGMNAVSASRTANDNVYSTSNRMQPAQPNSVPKVQPTISTTLVQPKSATVPPFAAPARPNSVSKFESTIRRTPAQSNSVTVPTFAAPAKVNPVKDINYIKNLIKEHGREKQEKQDFNMLQSSSHHHKNMQVPVQNLKSGQSGQLKLKKQKPCMYFGTPRGCRNGTNCPYLHDLSGGEVMEVPNAKRMKLSSEIRGR</sequence>
<keyword evidence="2" id="KW-0863">Zinc-finger</keyword>
<dbReference type="GO" id="GO:0003677">
    <property type="term" value="F:DNA binding"/>
    <property type="evidence" value="ECO:0007669"/>
    <property type="project" value="UniProtKB-KW"/>
</dbReference>
<evidence type="ECO:0000259" key="4">
    <source>
        <dbReference type="PROSITE" id="PS50103"/>
    </source>
</evidence>
<dbReference type="Proteomes" id="UP001054252">
    <property type="component" value="Unassembled WGS sequence"/>
</dbReference>
<name>A0AAV5LVH9_9ROSI</name>